<keyword evidence="1" id="KW-0472">Membrane</keyword>
<keyword evidence="3" id="KW-1185">Reference proteome</keyword>
<name>A0A542ZB83_9ACTN</name>
<dbReference type="EMBL" id="VFOR01000002">
    <property type="protein sequence ID" value="TQL57607.1"/>
    <property type="molecule type" value="Genomic_DNA"/>
</dbReference>
<gene>
    <name evidence="2" type="ORF">FB460_1441</name>
</gene>
<dbReference type="RefSeq" id="WP_142093469.1">
    <property type="nucleotide sequence ID" value="NZ_BAAAMD010000003.1"/>
</dbReference>
<evidence type="ECO:0000313" key="2">
    <source>
        <dbReference type="EMBL" id="TQL57607.1"/>
    </source>
</evidence>
<feature type="transmembrane region" description="Helical" evidence="1">
    <location>
        <begin position="35"/>
        <end position="54"/>
    </location>
</feature>
<organism evidence="2 3">
    <name type="scientific">Propioniferax innocua</name>
    <dbReference type="NCBI Taxonomy" id="1753"/>
    <lineage>
        <taxon>Bacteria</taxon>
        <taxon>Bacillati</taxon>
        <taxon>Actinomycetota</taxon>
        <taxon>Actinomycetes</taxon>
        <taxon>Propionibacteriales</taxon>
        <taxon>Propionibacteriaceae</taxon>
        <taxon>Propioniferax</taxon>
    </lineage>
</organism>
<sequence>MNLNSRLPAVLIAIMAATSLVLGIMEAAATQSGRAIVGVGGAIILIAYSAFLGWIARGLWRLAPRAHAPAIAVGILHLPIAWSFRGGGTTWIAVAMAASSLAILICLLIPRSMRDFGRVPADETNGGTSGATN</sequence>
<keyword evidence="1" id="KW-1133">Transmembrane helix</keyword>
<comment type="caution">
    <text evidence="2">The sequence shown here is derived from an EMBL/GenBank/DDBJ whole genome shotgun (WGS) entry which is preliminary data.</text>
</comment>
<evidence type="ECO:0000256" key="1">
    <source>
        <dbReference type="SAM" id="Phobius"/>
    </source>
</evidence>
<dbReference type="AlphaFoldDB" id="A0A542ZB83"/>
<dbReference type="Proteomes" id="UP000316196">
    <property type="component" value="Unassembled WGS sequence"/>
</dbReference>
<reference evidence="2 3" key="1">
    <citation type="submission" date="2019-06" db="EMBL/GenBank/DDBJ databases">
        <title>Sequencing the genomes of 1000 actinobacteria strains.</title>
        <authorList>
            <person name="Klenk H.-P."/>
        </authorList>
    </citation>
    <scope>NUCLEOTIDE SEQUENCE [LARGE SCALE GENOMIC DNA]</scope>
    <source>
        <strain evidence="2 3">DSM 8251</strain>
    </source>
</reference>
<protein>
    <submittedName>
        <fullName evidence="2">Uncharacterized protein</fullName>
    </submittedName>
</protein>
<feature type="transmembrane region" description="Helical" evidence="1">
    <location>
        <begin position="90"/>
        <end position="109"/>
    </location>
</feature>
<evidence type="ECO:0000313" key="3">
    <source>
        <dbReference type="Proteomes" id="UP000316196"/>
    </source>
</evidence>
<keyword evidence="1" id="KW-0812">Transmembrane</keyword>
<feature type="transmembrane region" description="Helical" evidence="1">
    <location>
        <begin position="66"/>
        <end position="84"/>
    </location>
</feature>
<proteinExistence type="predicted"/>
<feature type="transmembrane region" description="Helical" evidence="1">
    <location>
        <begin position="7"/>
        <end position="29"/>
    </location>
</feature>
<accession>A0A542ZB83</accession>
<dbReference type="OrthoDB" id="3733909at2"/>